<keyword evidence="4" id="KW-0175">Coiled coil</keyword>
<dbReference type="RefSeq" id="WP_183338878.1">
    <property type="nucleotide sequence ID" value="NZ_JACHZG010000001.1"/>
</dbReference>
<evidence type="ECO:0000256" key="5">
    <source>
        <dbReference type="SAM" id="MobiDB-lite"/>
    </source>
</evidence>
<dbReference type="PRINTS" id="PR00080">
    <property type="entry name" value="SDRFAMILY"/>
</dbReference>
<evidence type="ECO:0000313" key="8">
    <source>
        <dbReference type="Proteomes" id="UP000565572"/>
    </source>
</evidence>
<keyword evidence="8" id="KW-1185">Reference proteome</keyword>
<dbReference type="SUPFAM" id="SSF51735">
    <property type="entry name" value="NAD(P)-binding Rossmann-fold domains"/>
    <property type="match status" value="1"/>
</dbReference>
<organism evidence="7 8">
    <name type="scientific">Microlunatus antarcticus</name>
    <dbReference type="NCBI Taxonomy" id="53388"/>
    <lineage>
        <taxon>Bacteria</taxon>
        <taxon>Bacillati</taxon>
        <taxon>Actinomycetota</taxon>
        <taxon>Actinomycetes</taxon>
        <taxon>Propionibacteriales</taxon>
        <taxon>Propionibacteriaceae</taxon>
        <taxon>Microlunatus</taxon>
    </lineage>
</organism>
<feature type="coiled-coil region" evidence="4">
    <location>
        <begin position="45"/>
        <end position="72"/>
    </location>
</feature>
<comment type="similarity">
    <text evidence="1 3">Belongs to the short-chain dehydrogenases/reductases (SDR) family.</text>
</comment>
<evidence type="ECO:0000256" key="4">
    <source>
        <dbReference type="SAM" id="Coils"/>
    </source>
</evidence>
<dbReference type="Pfam" id="PF00106">
    <property type="entry name" value="adh_short"/>
    <property type="match status" value="1"/>
</dbReference>
<dbReference type="PANTHER" id="PTHR44196:SF1">
    <property type="entry name" value="DEHYDROGENASE_REDUCTASE SDR FAMILY MEMBER 7B"/>
    <property type="match status" value="1"/>
</dbReference>
<evidence type="ECO:0000256" key="2">
    <source>
        <dbReference type="ARBA" id="ARBA00023002"/>
    </source>
</evidence>
<dbReference type="InterPro" id="IPR036291">
    <property type="entry name" value="NAD(P)-bd_dom_sf"/>
</dbReference>
<dbReference type="AlphaFoldDB" id="A0A7W5P7L7"/>
<dbReference type="EMBL" id="JACHZG010000001">
    <property type="protein sequence ID" value="MBB3327562.1"/>
    <property type="molecule type" value="Genomic_DNA"/>
</dbReference>
<proteinExistence type="inferred from homology"/>
<dbReference type="InterPro" id="IPR020904">
    <property type="entry name" value="Sc_DH/Rdtase_CS"/>
</dbReference>
<evidence type="ECO:0000313" key="7">
    <source>
        <dbReference type="EMBL" id="MBB3327562.1"/>
    </source>
</evidence>
<dbReference type="SMART" id="SM00822">
    <property type="entry name" value="PKS_KR"/>
    <property type="match status" value="1"/>
</dbReference>
<evidence type="ECO:0000259" key="6">
    <source>
        <dbReference type="SMART" id="SM00822"/>
    </source>
</evidence>
<dbReference type="Gene3D" id="3.40.50.720">
    <property type="entry name" value="NAD(P)-binding Rossmann-like Domain"/>
    <property type="match status" value="1"/>
</dbReference>
<comment type="caution">
    <text evidence="7">The sequence shown here is derived from an EMBL/GenBank/DDBJ whole genome shotgun (WGS) entry which is preliminary data.</text>
</comment>
<dbReference type="Proteomes" id="UP000565572">
    <property type="component" value="Unassembled WGS sequence"/>
</dbReference>
<evidence type="ECO:0000256" key="3">
    <source>
        <dbReference type="RuleBase" id="RU000363"/>
    </source>
</evidence>
<sequence>MQTTHDTVPPSVDRTAVAPLALVVGGSRGLGLAAARVLARRGYRLFLTSRNAEDLERAADQLRTEGATVEVEACDVRDQAGIEALVELVEETGPIEVLLHVAGVIQVGPLASLSREDFREAIDIMLWGPINTALAISPLMVKRGHGRIGVVTSVGGLIPAPHLLPYSTAKFGATGFARGLRSELAGTGVTVTTVEPGLMRTGSHLNAQFVGDQGAEFAWFSSADNIPLLSMDADRAAAQIVGAVLAGRAVVQPTPLAKVAQRVDALAPNATAFMLGVVTRLLPDAPTSSTVHEKIPGHQAQDRLSPKARAQVDRLTTLGRRAAGRLNQSFRDTGEVTPEPTVLR</sequence>
<feature type="domain" description="Ketoreductase" evidence="6">
    <location>
        <begin position="19"/>
        <end position="202"/>
    </location>
</feature>
<dbReference type="InterPro" id="IPR002347">
    <property type="entry name" value="SDR_fam"/>
</dbReference>
<dbReference type="GO" id="GO:0016491">
    <property type="term" value="F:oxidoreductase activity"/>
    <property type="evidence" value="ECO:0007669"/>
    <property type="project" value="UniProtKB-KW"/>
</dbReference>
<dbReference type="GO" id="GO:0016020">
    <property type="term" value="C:membrane"/>
    <property type="evidence" value="ECO:0007669"/>
    <property type="project" value="TreeGrafter"/>
</dbReference>
<keyword evidence="2" id="KW-0560">Oxidoreductase</keyword>
<feature type="region of interest" description="Disordered" evidence="5">
    <location>
        <begin position="288"/>
        <end position="308"/>
    </location>
</feature>
<dbReference type="CDD" id="cd05233">
    <property type="entry name" value="SDR_c"/>
    <property type="match status" value="1"/>
</dbReference>
<name>A0A7W5P7L7_9ACTN</name>
<dbReference type="PRINTS" id="PR00081">
    <property type="entry name" value="GDHRDH"/>
</dbReference>
<gene>
    <name evidence="7" type="ORF">FHX39_002506</name>
</gene>
<accession>A0A7W5P7L7</accession>
<dbReference type="InterPro" id="IPR057326">
    <property type="entry name" value="KR_dom"/>
</dbReference>
<evidence type="ECO:0000256" key="1">
    <source>
        <dbReference type="ARBA" id="ARBA00006484"/>
    </source>
</evidence>
<feature type="compositionally biased region" description="Basic and acidic residues" evidence="5">
    <location>
        <begin position="291"/>
        <end position="305"/>
    </location>
</feature>
<dbReference type="PANTHER" id="PTHR44196">
    <property type="entry name" value="DEHYDROGENASE/REDUCTASE SDR FAMILY MEMBER 7B"/>
    <property type="match status" value="1"/>
</dbReference>
<dbReference type="PROSITE" id="PS00061">
    <property type="entry name" value="ADH_SHORT"/>
    <property type="match status" value="1"/>
</dbReference>
<feature type="region of interest" description="Disordered" evidence="5">
    <location>
        <begin position="323"/>
        <end position="344"/>
    </location>
</feature>
<protein>
    <submittedName>
        <fullName evidence="7">NAD(P)-dependent dehydrogenase (Short-subunit alcohol dehydrogenase family)</fullName>
    </submittedName>
</protein>
<reference evidence="7 8" key="1">
    <citation type="submission" date="2020-08" db="EMBL/GenBank/DDBJ databases">
        <title>Sequencing the genomes of 1000 actinobacteria strains.</title>
        <authorList>
            <person name="Klenk H.-P."/>
        </authorList>
    </citation>
    <scope>NUCLEOTIDE SEQUENCE [LARGE SCALE GENOMIC DNA]</scope>
    <source>
        <strain evidence="7 8">DSM 11053</strain>
    </source>
</reference>